<name>A0AAN9I892_CROPI</name>
<evidence type="ECO:0000313" key="8">
    <source>
        <dbReference type="Proteomes" id="UP001372338"/>
    </source>
</evidence>
<organism evidence="7 8">
    <name type="scientific">Crotalaria pallida</name>
    <name type="common">Smooth rattlebox</name>
    <name type="synonym">Crotalaria striata</name>
    <dbReference type="NCBI Taxonomy" id="3830"/>
    <lineage>
        <taxon>Eukaryota</taxon>
        <taxon>Viridiplantae</taxon>
        <taxon>Streptophyta</taxon>
        <taxon>Embryophyta</taxon>
        <taxon>Tracheophyta</taxon>
        <taxon>Spermatophyta</taxon>
        <taxon>Magnoliopsida</taxon>
        <taxon>eudicotyledons</taxon>
        <taxon>Gunneridae</taxon>
        <taxon>Pentapetalae</taxon>
        <taxon>rosids</taxon>
        <taxon>fabids</taxon>
        <taxon>Fabales</taxon>
        <taxon>Fabaceae</taxon>
        <taxon>Papilionoideae</taxon>
        <taxon>50 kb inversion clade</taxon>
        <taxon>genistoids sensu lato</taxon>
        <taxon>core genistoids</taxon>
        <taxon>Crotalarieae</taxon>
        <taxon>Crotalaria</taxon>
    </lineage>
</organism>
<protein>
    <submittedName>
        <fullName evidence="7">Uncharacterized protein</fullName>
    </submittedName>
</protein>
<feature type="transmembrane region" description="Helical" evidence="6">
    <location>
        <begin position="58"/>
        <end position="82"/>
    </location>
</feature>
<evidence type="ECO:0000256" key="3">
    <source>
        <dbReference type="ARBA" id="ARBA00022729"/>
    </source>
</evidence>
<keyword evidence="3" id="KW-0732">Signal</keyword>
<dbReference type="Gene3D" id="3.30.200.20">
    <property type="entry name" value="Phosphorylase Kinase, domain 1"/>
    <property type="match status" value="1"/>
</dbReference>
<evidence type="ECO:0000256" key="2">
    <source>
        <dbReference type="ARBA" id="ARBA00022692"/>
    </source>
</evidence>
<gene>
    <name evidence="7" type="ORF">RIF29_21270</name>
</gene>
<keyword evidence="2 6" id="KW-0812">Transmembrane</keyword>
<reference evidence="7 8" key="1">
    <citation type="submission" date="2024-01" db="EMBL/GenBank/DDBJ databases">
        <title>The genomes of 5 underutilized Papilionoideae crops provide insights into root nodulation and disease resistanc.</title>
        <authorList>
            <person name="Yuan L."/>
        </authorList>
    </citation>
    <scope>NUCLEOTIDE SEQUENCE [LARGE SCALE GENOMIC DNA]</scope>
    <source>
        <strain evidence="7">ZHUSHIDOU_FW_LH</strain>
        <tissue evidence="7">Leaf</tissue>
    </source>
</reference>
<dbReference type="Proteomes" id="UP001372338">
    <property type="component" value="Unassembled WGS sequence"/>
</dbReference>
<keyword evidence="4 6" id="KW-1133">Transmembrane helix</keyword>
<dbReference type="EMBL" id="JAYWIO010000004">
    <property type="protein sequence ID" value="KAK7268569.1"/>
    <property type="molecule type" value="Genomic_DNA"/>
</dbReference>
<sequence length="164" mass="19081">MLRLSLPLTIQLLARMGRLDFLYPTDMPWLVAYDINLNETVRVYDLASMSCKPESHKVVLAFASSLSCIFLLILGFGFLMWWRQRYNKQIFFDVNEQNREEVYLGNLKKFHFRELQVATNNFCNKNLVAKGGFGNVYKGYLLDGLVVAVKMVMLFYVDLILECI</sequence>
<dbReference type="InterPro" id="IPR011009">
    <property type="entry name" value="Kinase-like_dom_sf"/>
</dbReference>
<evidence type="ECO:0000256" key="5">
    <source>
        <dbReference type="ARBA" id="ARBA00023136"/>
    </source>
</evidence>
<feature type="transmembrane region" description="Helical" evidence="6">
    <location>
        <begin position="140"/>
        <end position="161"/>
    </location>
</feature>
<dbReference type="PANTHER" id="PTHR47974:SF6">
    <property type="entry name" value="NON-SPECIFIC SERINE_THREONINE PROTEIN KINASE"/>
    <property type="match status" value="1"/>
</dbReference>
<evidence type="ECO:0000256" key="4">
    <source>
        <dbReference type="ARBA" id="ARBA00022989"/>
    </source>
</evidence>
<comment type="subcellular location">
    <subcellularLocation>
        <location evidence="1">Membrane</location>
        <topology evidence="1">Single-pass membrane protein</topology>
    </subcellularLocation>
</comment>
<evidence type="ECO:0000256" key="1">
    <source>
        <dbReference type="ARBA" id="ARBA00004167"/>
    </source>
</evidence>
<accession>A0AAN9I892</accession>
<proteinExistence type="predicted"/>
<dbReference type="AlphaFoldDB" id="A0AAN9I892"/>
<evidence type="ECO:0000313" key="7">
    <source>
        <dbReference type="EMBL" id="KAK7268569.1"/>
    </source>
</evidence>
<dbReference type="GO" id="GO:0016020">
    <property type="term" value="C:membrane"/>
    <property type="evidence" value="ECO:0007669"/>
    <property type="project" value="UniProtKB-SubCell"/>
</dbReference>
<comment type="caution">
    <text evidence="7">The sequence shown here is derived from an EMBL/GenBank/DDBJ whole genome shotgun (WGS) entry which is preliminary data.</text>
</comment>
<dbReference type="SUPFAM" id="SSF56112">
    <property type="entry name" value="Protein kinase-like (PK-like)"/>
    <property type="match status" value="1"/>
</dbReference>
<dbReference type="PANTHER" id="PTHR47974">
    <property type="entry name" value="OS07G0415500 PROTEIN"/>
    <property type="match status" value="1"/>
</dbReference>
<evidence type="ECO:0000256" key="6">
    <source>
        <dbReference type="SAM" id="Phobius"/>
    </source>
</evidence>
<keyword evidence="8" id="KW-1185">Reference proteome</keyword>
<keyword evidence="5 6" id="KW-0472">Membrane</keyword>